<dbReference type="KEGG" id="pcm:AY601_0507"/>
<protein>
    <recommendedName>
        <fullName evidence="1">T6SS Phospholipase effector Tle1-like catalytic domain-containing protein</fullName>
    </recommendedName>
</protein>
<reference evidence="2 3" key="1">
    <citation type="submission" date="2016-03" db="EMBL/GenBank/DDBJ databases">
        <title>Complete genome sequence of Pedobacter cryoconitis PAMC 27485.</title>
        <authorList>
            <person name="Lee J."/>
            <person name="Kim O.-S."/>
        </authorList>
    </citation>
    <scope>NUCLEOTIDE SEQUENCE [LARGE SCALE GENOMIC DNA]</scope>
    <source>
        <strain evidence="2 3">PAMC 27485</strain>
    </source>
</reference>
<dbReference type="PANTHER" id="PTHR33840:SF1">
    <property type="entry name" value="TLE1 PHOSPHOLIPASE DOMAIN-CONTAINING PROTEIN"/>
    <property type="match status" value="1"/>
</dbReference>
<evidence type="ECO:0000313" key="3">
    <source>
        <dbReference type="Proteomes" id="UP000071561"/>
    </source>
</evidence>
<accession>A0A127V7V1</accession>
<keyword evidence="3" id="KW-1185">Reference proteome</keyword>
<dbReference type="Proteomes" id="UP000071561">
    <property type="component" value="Chromosome"/>
</dbReference>
<gene>
    <name evidence="2" type="ORF">AY601_0507</name>
</gene>
<dbReference type="InterPro" id="IPR018712">
    <property type="entry name" value="Tle1-like_cat"/>
</dbReference>
<dbReference type="OrthoDB" id="4378831at2"/>
<organism evidence="2 3">
    <name type="scientific">Pedobacter cryoconitis</name>
    <dbReference type="NCBI Taxonomy" id="188932"/>
    <lineage>
        <taxon>Bacteria</taxon>
        <taxon>Pseudomonadati</taxon>
        <taxon>Bacteroidota</taxon>
        <taxon>Sphingobacteriia</taxon>
        <taxon>Sphingobacteriales</taxon>
        <taxon>Sphingobacteriaceae</taxon>
        <taxon>Pedobacter</taxon>
    </lineage>
</organism>
<proteinExistence type="predicted"/>
<evidence type="ECO:0000313" key="2">
    <source>
        <dbReference type="EMBL" id="AMP97462.1"/>
    </source>
</evidence>
<dbReference type="RefSeq" id="WP_068395967.1">
    <property type="nucleotide sequence ID" value="NZ_CP014504.1"/>
</dbReference>
<dbReference type="Pfam" id="PF09994">
    <property type="entry name" value="T6SS_Tle1-like_cat"/>
    <property type="match status" value="1"/>
</dbReference>
<dbReference type="PANTHER" id="PTHR33840">
    <property type="match status" value="1"/>
</dbReference>
<sequence>MVEKGNIIKISSGTFSETASKDYTALANTIHSNAAHKIIENSKEGIVFGEPEDMKFTTVDGVDVIAGVFFDGTLNNMYNTTSKTGEGSYQNDYSNVARLFLVCREVGTTIIKIYVEGMGSKKDEEDDSDGSGFGTSKTGIPARVLEGCGSLADQILSKVPTKNIKTLTIDVFGFSRGAAAARNFIYEVGLSDYPAHVSGLFKNKFDIHGQRTTMDNLPKGGELGRRLLENKIKVKDIKIRFVGLFDTVSSYNSSFSLMPDFSDDVKELHLNSLGRVEKVIHLTAADEHRKYFALTHIQSAGIKGIEKEMPGVHSDIGGSYPDGEEKVESILKGNNEILQKEKQRLVKESWYLDRQLVISSGKLIGTRDFKNHYSFIPLHFMCEFSSKFSKPLPIDQIALEKRYPISKNPKYLLCFIKTRLHNYVFGNEGPLRFKYFSELDEMLKIGKLTKAMYDKEFVEQKNLRLLRNGYLHWSSNFEGIAKAFQPNYDNNKQRKRIPYDG</sequence>
<feature type="domain" description="T6SS Phospholipase effector Tle1-like catalytic" evidence="1">
    <location>
        <begin position="68"/>
        <end position="326"/>
    </location>
</feature>
<evidence type="ECO:0000259" key="1">
    <source>
        <dbReference type="Pfam" id="PF09994"/>
    </source>
</evidence>
<dbReference type="EMBL" id="CP014504">
    <property type="protein sequence ID" value="AMP97462.1"/>
    <property type="molecule type" value="Genomic_DNA"/>
</dbReference>
<dbReference type="PATRIC" id="fig|188932.3.peg.516"/>
<name>A0A127V7V1_9SPHI</name>
<dbReference type="AlphaFoldDB" id="A0A127V7V1"/>